<feature type="region of interest" description="Disordered" evidence="1">
    <location>
        <begin position="277"/>
        <end position="297"/>
    </location>
</feature>
<dbReference type="EMBL" id="KZ819634">
    <property type="protein sequence ID" value="PWN93105.1"/>
    <property type="molecule type" value="Genomic_DNA"/>
</dbReference>
<feature type="transmembrane region" description="Helical" evidence="2">
    <location>
        <begin position="40"/>
        <end position="59"/>
    </location>
</feature>
<feature type="transmembrane region" description="Helical" evidence="2">
    <location>
        <begin position="111"/>
        <end position="133"/>
    </location>
</feature>
<feature type="compositionally biased region" description="Low complexity" evidence="1">
    <location>
        <begin position="393"/>
        <end position="412"/>
    </location>
</feature>
<organism evidence="3 4">
    <name type="scientific">Acaromyces ingoldii</name>
    <dbReference type="NCBI Taxonomy" id="215250"/>
    <lineage>
        <taxon>Eukaryota</taxon>
        <taxon>Fungi</taxon>
        <taxon>Dikarya</taxon>
        <taxon>Basidiomycota</taxon>
        <taxon>Ustilaginomycotina</taxon>
        <taxon>Exobasidiomycetes</taxon>
        <taxon>Exobasidiales</taxon>
        <taxon>Cryptobasidiaceae</taxon>
        <taxon>Acaromyces</taxon>
    </lineage>
</organism>
<sequence length="532" mass="57680">MGLFADWNGDAVPVDSHQDLDRLRSNVGTMLGGIPNKYDILPSALCICLYVLLLVPAFWRLKRKELNGHQVWRPLLVIFSRIVSFGLRIKLSEGHDWDKDVFIAQLVLLRISPILLIGCYFAFGVTIAIAFDVRSALHGSMEARQKLHQSKEMLIYTLLAINVFLYALNIVPLVLLKQGRYEPRLANVPQKEFAKFVCLMSLNTFLLVNSVFKTVQLLSPQMKMQTMLTINQKSLFWGICIAGEFIACALFVIIPWNRIVPLREVLEANLASMPPLHPSYPPPSSENPGQPNHHGASADVHAFYSSDTSSTSGEEEKECKQIARGAASISAGQHCSEFSSINLGDPFEPLPPPGHNQFPIINHNGVISTANGGSGGDQGARPPFYSQSPPQLTSVSAPPNSATATTTTNRSSSLTLSTISEVGYNPTLSGSPARARAALSAGNPGGCGAAGGRPWSAATTASPVRRPTSTVDSLQSSICSYWSDDSSDEKDDAGGKRGGLGGLFTKKRRSASFGAVEKDKDKDKGRIMRRRS</sequence>
<protein>
    <submittedName>
        <fullName evidence="3">Uncharacterized protein</fullName>
    </submittedName>
</protein>
<proteinExistence type="predicted"/>
<dbReference type="OrthoDB" id="10583484at2759"/>
<evidence type="ECO:0000313" key="4">
    <source>
        <dbReference type="Proteomes" id="UP000245768"/>
    </source>
</evidence>
<dbReference type="Proteomes" id="UP000245768">
    <property type="component" value="Unassembled WGS sequence"/>
</dbReference>
<feature type="transmembrane region" description="Helical" evidence="2">
    <location>
        <begin position="71"/>
        <end position="91"/>
    </location>
</feature>
<evidence type="ECO:0000256" key="2">
    <source>
        <dbReference type="SAM" id="Phobius"/>
    </source>
</evidence>
<accession>A0A316YZ54</accession>
<feature type="transmembrane region" description="Helical" evidence="2">
    <location>
        <begin position="154"/>
        <end position="173"/>
    </location>
</feature>
<name>A0A316YZ54_9BASI</name>
<keyword evidence="2" id="KW-0472">Membrane</keyword>
<keyword evidence="4" id="KW-1185">Reference proteome</keyword>
<keyword evidence="2" id="KW-1133">Transmembrane helix</keyword>
<feature type="compositionally biased region" description="Polar residues" evidence="1">
    <location>
        <begin position="457"/>
        <end position="475"/>
    </location>
</feature>
<keyword evidence="2" id="KW-0812">Transmembrane</keyword>
<dbReference type="RefSeq" id="XP_025380303.1">
    <property type="nucleotide sequence ID" value="XM_025523793.1"/>
</dbReference>
<dbReference type="AlphaFoldDB" id="A0A316YZ54"/>
<evidence type="ECO:0000313" key="3">
    <source>
        <dbReference type="EMBL" id="PWN93105.1"/>
    </source>
</evidence>
<feature type="transmembrane region" description="Helical" evidence="2">
    <location>
        <begin position="235"/>
        <end position="256"/>
    </location>
</feature>
<feature type="transmembrane region" description="Helical" evidence="2">
    <location>
        <begin position="193"/>
        <end position="215"/>
    </location>
</feature>
<gene>
    <name evidence="3" type="ORF">FA10DRAFT_282774</name>
</gene>
<reference evidence="3 4" key="1">
    <citation type="journal article" date="2018" name="Mol. Biol. Evol.">
        <title>Broad Genomic Sampling Reveals a Smut Pathogenic Ancestry of the Fungal Clade Ustilaginomycotina.</title>
        <authorList>
            <person name="Kijpornyongpan T."/>
            <person name="Mondo S.J."/>
            <person name="Barry K."/>
            <person name="Sandor L."/>
            <person name="Lee J."/>
            <person name="Lipzen A."/>
            <person name="Pangilinan J."/>
            <person name="LaButti K."/>
            <person name="Hainaut M."/>
            <person name="Henrissat B."/>
            <person name="Grigoriev I.V."/>
            <person name="Spatafora J.W."/>
            <person name="Aime M.C."/>
        </authorList>
    </citation>
    <scope>NUCLEOTIDE SEQUENCE [LARGE SCALE GENOMIC DNA]</scope>
    <source>
        <strain evidence="3 4">MCA 4198</strain>
    </source>
</reference>
<dbReference type="InParanoid" id="A0A316YZ54"/>
<dbReference type="GeneID" id="37045709"/>
<evidence type="ECO:0000256" key="1">
    <source>
        <dbReference type="SAM" id="MobiDB-lite"/>
    </source>
</evidence>
<feature type="compositionally biased region" description="Basic and acidic residues" evidence="1">
    <location>
        <begin position="516"/>
        <end position="526"/>
    </location>
</feature>
<feature type="region of interest" description="Disordered" evidence="1">
    <location>
        <begin position="346"/>
        <end position="412"/>
    </location>
</feature>
<feature type="region of interest" description="Disordered" evidence="1">
    <location>
        <begin position="441"/>
        <end position="532"/>
    </location>
</feature>